<dbReference type="Pfam" id="PF00436">
    <property type="entry name" value="SSB"/>
    <property type="match status" value="1"/>
</dbReference>
<dbReference type="EMBL" id="KV453842">
    <property type="protein sequence ID" value="ODV90553.1"/>
    <property type="molecule type" value="Genomic_DNA"/>
</dbReference>
<reference evidence="4" key="1">
    <citation type="submission" date="2016-02" db="EMBL/GenBank/DDBJ databases">
        <title>Comparative genomics of biotechnologically important yeasts.</title>
        <authorList>
            <consortium name="DOE Joint Genome Institute"/>
            <person name="Riley R."/>
            <person name="Haridas S."/>
            <person name="Wolfe K.H."/>
            <person name="Lopes M.R."/>
            <person name="Hittinger C.T."/>
            <person name="Goker M."/>
            <person name="Salamov A."/>
            <person name="Wisecaver J."/>
            <person name="Long T.M."/>
            <person name="Aerts A.L."/>
            <person name="Barry K."/>
            <person name="Choi C."/>
            <person name="Clum A."/>
            <person name="Coughlan A.Y."/>
            <person name="Deshpande S."/>
            <person name="Douglass A.P."/>
            <person name="Hanson S.J."/>
            <person name="Klenk H.-P."/>
            <person name="Labutti K."/>
            <person name="Lapidus A."/>
            <person name="Lindquist E."/>
            <person name="Lipzen A."/>
            <person name="Meier-Kolthoff J.P."/>
            <person name="Ohm R.A."/>
            <person name="Otillar R.P."/>
            <person name="Pangilinan J."/>
            <person name="Peng Y."/>
            <person name="Rokas A."/>
            <person name="Rosa C.A."/>
            <person name="Scheuner C."/>
            <person name="Sibirny A.A."/>
            <person name="Slot J.C."/>
            <person name="Stielow J.B."/>
            <person name="Sun H."/>
            <person name="Kurtzman C.P."/>
            <person name="Blackwell M."/>
            <person name="Jeffries T.W."/>
            <person name="Grigoriev I.V."/>
        </authorList>
    </citation>
    <scope>NUCLEOTIDE SEQUENCE [LARGE SCALE GENOMIC DNA]</scope>
    <source>
        <strain evidence="4">NRRL Y-17796</strain>
    </source>
</reference>
<dbReference type="SUPFAM" id="SSF50249">
    <property type="entry name" value="Nucleic acid-binding proteins"/>
    <property type="match status" value="1"/>
</dbReference>
<accession>A0A1E4TFS6</accession>
<dbReference type="InterPro" id="IPR012340">
    <property type="entry name" value="NA-bd_OB-fold"/>
</dbReference>
<dbReference type="Gene3D" id="2.40.50.140">
    <property type="entry name" value="Nucleic acid-binding proteins"/>
    <property type="match status" value="1"/>
</dbReference>
<dbReference type="GO" id="GO:0003697">
    <property type="term" value="F:single-stranded DNA binding"/>
    <property type="evidence" value="ECO:0007669"/>
    <property type="project" value="InterPro"/>
</dbReference>
<dbReference type="InterPro" id="IPR000424">
    <property type="entry name" value="Primosome_PriB/ssb"/>
</dbReference>
<protein>
    <submittedName>
        <fullName evidence="3">Uncharacterized protein</fullName>
    </submittedName>
</protein>
<sequence length="148" mass="16208">MSSILRSSLPLRFAAFSRAFSSTGTKLNVAELRVVGRLGSDIEEMTSKNGKPYIRYAVAVSSLGPPPTEEGAERETFTQWFNIVDFTPSRVPFLTAGKFTKGSLVLAEADIRPSADGSPMYRHRRIQLLAPSSKRHSVEDSEFVAGQA</sequence>
<name>A0A1E4TFS6_9ASCO</name>
<dbReference type="OrthoDB" id="1078367at2759"/>
<organism evidence="3 4">
    <name type="scientific">Tortispora caseinolytica NRRL Y-17796</name>
    <dbReference type="NCBI Taxonomy" id="767744"/>
    <lineage>
        <taxon>Eukaryota</taxon>
        <taxon>Fungi</taxon>
        <taxon>Dikarya</taxon>
        <taxon>Ascomycota</taxon>
        <taxon>Saccharomycotina</taxon>
        <taxon>Trigonopsidomycetes</taxon>
        <taxon>Trigonopsidales</taxon>
        <taxon>Trigonopsidaceae</taxon>
        <taxon>Tortispora</taxon>
    </lineage>
</organism>
<evidence type="ECO:0000313" key="3">
    <source>
        <dbReference type="EMBL" id="ODV90553.1"/>
    </source>
</evidence>
<dbReference type="Proteomes" id="UP000095023">
    <property type="component" value="Unassembled WGS sequence"/>
</dbReference>
<evidence type="ECO:0000313" key="4">
    <source>
        <dbReference type="Proteomes" id="UP000095023"/>
    </source>
</evidence>
<dbReference type="AlphaFoldDB" id="A0A1E4TFS6"/>
<proteinExistence type="predicted"/>
<evidence type="ECO:0000256" key="2">
    <source>
        <dbReference type="PROSITE-ProRule" id="PRU00252"/>
    </source>
</evidence>
<keyword evidence="4" id="KW-1185">Reference proteome</keyword>
<keyword evidence="1 2" id="KW-0238">DNA-binding</keyword>
<gene>
    <name evidence="3" type="ORF">CANCADRAFT_31471</name>
</gene>
<evidence type="ECO:0000256" key="1">
    <source>
        <dbReference type="ARBA" id="ARBA00023125"/>
    </source>
</evidence>
<dbReference type="PROSITE" id="PS50935">
    <property type="entry name" value="SSB"/>
    <property type="match status" value="1"/>
</dbReference>